<feature type="region of interest" description="Disordered" evidence="1">
    <location>
        <begin position="1"/>
        <end position="29"/>
    </location>
</feature>
<evidence type="ECO:0000256" key="1">
    <source>
        <dbReference type="SAM" id="MobiDB-lite"/>
    </source>
</evidence>
<dbReference type="RefSeq" id="WP_230988511.1">
    <property type="nucleotide sequence ID" value="NZ_BJMM01000004.1"/>
</dbReference>
<gene>
    <name evidence="3" type="ORF">SCA03_14380</name>
</gene>
<protein>
    <recommendedName>
        <fullName evidence="2">Novel toxin 11 domain-containing protein</fullName>
    </recommendedName>
</protein>
<feature type="compositionally biased region" description="Polar residues" evidence="1">
    <location>
        <begin position="66"/>
        <end position="78"/>
    </location>
</feature>
<evidence type="ECO:0000259" key="2">
    <source>
        <dbReference type="Pfam" id="PF15521"/>
    </source>
</evidence>
<keyword evidence="4" id="KW-1185">Reference proteome</keyword>
<evidence type="ECO:0000313" key="4">
    <source>
        <dbReference type="Proteomes" id="UP000319210"/>
    </source>
</evidence>
<feature type="region of interest" description="Disordered" evidence="1">
    <location>
        <begin position="501"/>
        <end position="523"/>
    </location>
</feature>
<feature type="region of interest" description="Disordered" evidence="1">
    <location>
        <begin position="272"/>
        <end position="302"/>
    </location>
</feature>
<feature type="compositionally biased region" description="Basic and acidic residues" evidence="1">
    <location>
        <begin position="1"/>
        <end position="19"/>
    </location>
</feature>
<organism evidence="3 4">
    <name type="scientific">Streptomyces cacaoi</name>
    <dbReference type="NCBI Taxonomy" id="1898"/>
    <lineage>
        <taxon>Bacteria</taxon>
        <taxon>Bacillati</taxon>
        <taxon>Actinomycetota</taxon>
        <taxon>Actinomycetes</taxon>
        <taxon>Kitasatosporales</taxon>
        <taxon>Streptomycetaceae</taxon>
        <taxon>Streptomyces</taxon>
    </lineage>
</organism>
<feature type="domain" description="Novel toxin 11" evidence="2">
    <location>
        <begin position="430"/>
        <end position="573"/>
    </location>
</feature>
<feature type="region of interest" description="Disordered" evidence="1">
    <location>
        <begin position="48"/>
        <end position="102"/>
    </location>
</feature>
<name>A0A4Y3QW42_STRCI</name>
<dbReference type="InterPro" id="IPR029121">
    <property type="entry name" value="Ntox11"/>
</dbReference>
<accession>A0A4Y3QW42</accession>
<proteinExistence type="predicted"/>
<dbReference type="Pfam" id="PF15521">
    <property type="entry name" value="Ntox11"/>
    <property type="match status" value="1"/>
</dbReference>
<reference evidence="3 4" key="1">
    <citation type="submission" date="2019-06" db="EMBL/GenBank/DDBJ databases">
        <title>Whole genome shotgun sequence of Streptomyces cacaoi subsp. cacaoi NBRC 12748.</title>
        <authorList>
            <person name="Hosoyama A."/>
            <person name="Uohara A."/>
            <person name="Ohji S."/>
            <person name="Ichikawa N."/>
        </authorList>
    </citation>
    <scope>NUCLEOTIDE SEQUENCE [LARGE SCALE GENOMIC DNA]</scope>
    <source>
        <strain evidence="3 4">NBRC 12748</strain>
    </source>
</reference>
<dbReference type="Proteomes" id="UP000319210">
    <property type="component" value="Unassembled WGS sequence"/>
</dbReference>
<feature type="compositionally biased region" description="Low complexity" evidence="1">
    <location>
        <begin position="79"/>
        <end position="102"/>
    </location>
</feature>
<comment type="caution">
    <text evidence="3">The sequence shown here is derived from an EMBL/GenBank/DDBJ whole genome shotgun (WGS) entry which is preliminary data.</text>
</comment>
<dbReference type="AlphaFoldDB" id="A0A4Y3QW42"/>
<evidence type="ECO:0000313" key="3">
    <source>
        <dbReference type="EMBL" id="GEB48887.1"/>
    </source>
</evidence>
<dbReference type="EMBL" id="BJMM01000004">
    <property type="protein sequence ID" value="GEB48887.1"/>
    <property type="molecule type" value="Genomic_DNA"/>
</dbReference>
<sequence length="581" mass="63581">MRSHDRSRSTAPDSRENAERAPLPGGLLGMQARVGNQAVLAMLRAEHEATDQPTAQRPAARRPTVRHSTVQRTATVQRAGTEQPATAEEPAAGAAEPVTEPAPGVKELIAELSRSIAKGAIQDKNKRNIFAPGTWWPEQWMVQGPARLRKALDRRVMRGEVFGEDDLKKIKSLSTSAPKWLRAVGIGTYEEAEKYTAGRFDDWLKLPAGKRLLTASVAYENNLPSKRGAQALTPTDPAYTLGRFMITQGKNTEPDTRAELKRERDQQIRDTALDTLHPDGMADARRHRDAAPKADSATGKKDAEAREMLTRILLVLRHGLQLYDAKEKKHVVDHEKDIIRALAHGGRVNVRIPALSSQDEAAYWLPHFLGATRSATEGEVAENVSKRGFATHRTSIGANKDGEEGAFKEKGGGLAAITNAVSVGASRPKLWGRDISGGGLGSKDWNGDMVLPNGSYGHILLVYHRPTMEKDGSLQIGIETIAPHARSPVGYTHDFRSTEATANPESVLHGHKGDKIGSGGTGKNERLVDLRAMGASHESGDWRVFLKEIQQDWERDLEAATTVSAKRRAYEQLIGPRPRPQ</sequence>